<dbReference type="InterPro" id="IPR011761">
    <property type="entry name" value="ATP-grasp"/>
</dbReference>
<dbReference type="RefSeq" id="WP_014758849.1">
    <property type="nucleotide sequence ID" value="NC_017992.1"/>
</dbReference>
<dbReference type="InterPro" id="IPR040570">
    <property type="entry name" value="LAL_C2"/>
</dbReference>
<keyword evidence="3 4" id="KW-0067">ATP-binding</keyword>
<evidence type="ECO:0000256" key="2">
    <source>
        <dbReference type="ARBA" id="ARBA00022741"/>
    </source>
</evidence>
<dbReference type="GO" id="GO:0005524">
    <property type="term" value="F:ATP binding"/>
    <property type="evidence" value="ECO:0007669"/>
    <property type="project" value="UniProtKB-UniRule"/>
</dbReference>
<keyword evidence="1" id="KW-0436">Ligase</keyword>
<gene>
    <name evidence="6" type="ordered locus">Tsac_1994</name>
</gene>
<sequence>MQADNYVLFVSISKYLDYYVNLVHRLGHKVILLSRKIDMDALIMVDIPVEIELNDKELVMQKVKELRNKFNICAVFTTNEYRVPLAKEIAVLLGLAHPADLDAVLKCRNKKLTREKLADKRISPVRYQVVTCSCSAKKFASEIGYPVVVKPSNDSGSRDVFCCRNEAELIEAFNIITNTKVNHVNEKLDSDIIVEEFLEGPEFSVEAGTDDEKTVIYSITAKMTTPLPYAVEIGHLSPARLEPLIKQQIEDLVRQAIDAIGLRRCVTHTEVKFTPNGPRIVEVNARPGGDEIPRLVHLTTGYDIRQIALYLALGYSLEEMPRDSIVARSAAIRFFTSEMDGEVMKFYPDNIKDNSHVLELEFYVSPGDYVTKTVDNFSRLGHIICYDPDGEMADQLVNALAEQVQIIINPKAKGGCIC</sequence>
<evidence type="ECO:0000313" key="6">
    <source>
        <dbReference type="EMBL" id="AFK86998.1"/>
    </source>
</evidence>
<dbReference type="InterPro" id="IPR052032">
    <property type="entry name" value="ATP-dep_AA_Ligase"/>
</dbReference>
<dbReference type="EMBL" id="CP003184">
    <property type="protein sequence ID" value="AFK86998.1"/>
    <property type="molecule type" value="Genomic_DNA"/>
</dbReference>
<dbReference type="Gene3D" id="3.40.50.20">
    <property type="match status" value="1"/>
</dbReference>
<dbReference type="SMART" id="SM01209">
    <property type="entry name" value="GARS_A"/>
    <property type="match status" value="1"/>
</dbReference>
<dbReference type="BioCyc" id="TSAC1094508:GLMA-2020-MONOMER"/>
<evidence type="ECO:0000313" key="7">
    <source>
        <dbReference type="Proteomes" id="UP000006178"/>
    </source>
</evidence>
<protein>
    <submittedName>
        <fullName evidence="6">ATP-grasp fold domain protein, DUF201-type</fullName>
    </submittedName>
</protein>
<dbReference type="KEGG" id="tsh:Tsac_1994"/>
<dbReference type="STRING" id="1094508.Tsac_1994"/>
<dbReference type="PATRIC" id="fig|1094508.3.peg.2019"/>
<evidence type="ECO:0000256" key="1">
    <source>
        <dbReference type="ARBA" id="ARBA00022598"/>
    </source>
</evidence>
<dbReference type="PANTHER" id="PTHR43585">
    <property type="entry name" value="FUMIPYRROLE BIOSYNTHESIS PROTEIN C"/>
    <property type="match status" value="1"/>
</dbReference>
<dbReference type="PROSITE" id="PS50975">
    <property type="entry name" value="ATP_GRASP"/>
    <property type="match status" value="1"/>
</dbReference>
<dbReference type="SUPFAM" id="SSF56059">
    <property type="entry name" value="Glutathione synthetase ATP-binding domain-like"/>
    <property type="match status" value="1"/>
</dbReference>
<dbReference type="eggNOG" id="COG0027">
    <property type="taxonomic scope" value="Bacteria"/>
</dbReference>
<dbReference type="Proteomes" id="UP000006178">
    <property type="component" value="Chromosome"/>
</dbReference>
<organism evidence="6 7">
    <name type="scientific">Thermoanaerobacterium saccharolyticum (strain DSM 8691 / JW/SL-YS485)</name>
    <dbReference type="NCBI Taxonomy" id="1094508"/>
    <lineage>
        <taxon>Bacteria</taxon>
        <taxon>Bacillati</taxon>
        <taxon>Bacillota</taxon>
        <taxon>Clostridia</taxon>
        <taxon>Thermoanaerobacterales</taxon>
        <taxon>Thermoanaerobacteraceae</taxon>
        <taxon>Thermoanaerobacterium</taxon>
    </lineage>
</organism>
<dbReference type="Pfam" id="PF13535">
    <property type="entry name" value="ATP-grasp_4"/>
    <property type="match status" value="1"/>
</dbReference>
<evidence type="ECO:0000256" key="3">
    <source>
        <dbReference type="ARBA" id="ARBA00022840"/>
    </source>
</evidence>
<dbReference type="AlphaFoldDB" id="I3VWV3"/>
<dbReference type="GO" id="GO:0046872">
    <property type="term" value="F:metal ion binding"/>
    <property type="evidence" value="ECO:0007669"/>
    <property type="project" value="InterPro"/>
</dbReference>
<dbReference type="GO" id="GO:0016874">
    <property type="term" value="F:ligase activity"/>
    <property type="evidence" value="ECO:0007669"/>
    <property type="project" value="UniProtKB-KW"/>
</dbReference>
<reference evidence="6 7" key="1">
    <citation type="journal article" date="2014" name="Appl. Environ. Microbiol.">
        <title>Profile of Secreted Hydrolases, Associated Proteins, and SlpA in Thermoanaerobacterium saccharolyticum during the Degradation of Hemicellulose.</title>
        <authorList>
            <person name="Currie D.H."/>
            <person name="Guss A.M."/>
            <person name="Herring C.D."/>
            <person name="Giannone R.J."/>
            <person name="Johnson C.M."/>
            <person name="Lankford P.K."/>
            <person name="Brown S.D."/>
            <person name="Hettich R.L."/>
            <person name="Lynd L.R."/>
        </authorList>
    </citation>
    <scope>NUCLEOTIDE SEQUENCE [LARGE SCALE GENOMIC DNA]</scope>
    <source>
        <strain evidence="7">DSM 8691 / JW/SL-YS485</strain>
    </source>
</reference>
<dbReference type="PANTHER" id="PTHR43585:SF2">
    <property type="entry name" value="ATP-GRASP ENZYME FSQD"/>
    <property type="match status" value="1"/>
</dbReference>
<keyword evidence="2 4" id="KW-0547">Nucleotide-binding</keyword>
<name>I3VWV3_THESW</name>
<evidence type="ECO:0000256" key="4">
    <source>
        <dbReference type="PROSITE-ProRule" id="PRU00409"/>
    </source>
</evidence>
<dbReference type="Pfam" id="PF18603">
    <property type="entry name" value="LAL_C2"/>
    <property type="match status" value="1"/>
</dbReference>
<proteinExistence type="predicted"/>
<keyword evidence="7" id="KW-1185">Reference proteome</keyword>
<dbReference type="Gene3D" id="3.30.470.20">
    <property type="entry name" value="ATP-grasp fold, B domain"/>
    <property type="match status" value="1"/>
</dbReference>
<accession>I3VWV3</accession>
<feature type="domain" description="ATP-grasp" evidence="5">
    <location>
        <begin position="114"/>
        <end position="313"/>
    </location>
</feature>
<evidence type="ECO:0000259" key="5">
    <source>
        <dbReference type="PROSITE" id="PS50975"/>
    </source>
</evidence>